<reference evidence="12" key="1">
    <citation type="journal article" date="2007" name="Proc. Natl. Acad. Sci. U.S.A.">
        <title>Genome sequencing reveals complex secondary metabolome in the marine actinomycete Salinispora tropica.</title>
        <authorList>
            <person name="Udwary D.W."/>
            <person name="Zeigler L."/>
            <person name="Asolkar R.N."/>
            <person name="Singan V."/>
            <person name="Lapidus A."/>
            <person name="Fenical W."/>
            <person name="Jensen P.R."/>
            <person name="Moore B.S."/>
        </authorList>
    </citation>
    <scope>NUCLEOTIDE SEQUENCE [LARGE SCALE GENOMIC DNA]</scope>
    <source>
        <strain evidence="12">ATCC BAA-916 / DSM 44818 / CNB-440</strain>
    </source>
</reference>
<dbReference type="KEGG" id="stp:Strop_3389"/>
<dbReference type="SUPFAM" id="SSF161111">
    <property type="entry name" value="Cation efflux protein transmembrane domain-like"/>
    <property type="match status" value="1"/>
</dbReference>
<dbReference type="InterPro" id="IPR027469">
    <property type="entry name" value="Cation_efflux_TMD_sf"/>
</dbReference>
<gene>
    <name evidence="11" type="ordered locus">Strop_3389</name>
</gene>
<dbReference type="AlphaFoldDB" id="A4XA76"/>
<organism evidence="11 12">
    <name type="scientific">Salinispora tropica (strain ATCC BAA-916 / DSM 44818 / JCM 13857 / NBRC 105044 / CNB-440)</name>
    <dbReference type="NCBI Taxonomy" id="369723"/>
    <lineage>
        <taxon>Bacteria</taxon>
        <taxon>Bacillati</taxon>
        <taxon>Actinomycetota</taxon>
        <taxon>Actinomycetes</taxon>
        <taxon>Micromonosporales</taxon>
        <taxon>Micromonosporaceae</taxon>
        <taxon>Salinispora</taxon>
    </lineage>
</organism>
<evidence type="ECO:0000256" key="4">
    <source>
        <dbReference type="ARBA" id="ARBA00022692"/>
    </source>
</evidence>
<dbReference type="Gene3D" id="1.20.1510.10">
    <property type="entry name" value="Cation efflux protein transmembrane domain"/>
    <property type="match status" value="1"/>
</dbReference>
<evidence type="ECO:0000256" key="7">
    <source>
        <dbReference type="ARBA" id="ARBA00023136"/>
    </source>
</evidence>
<feature type="domain" description="Cation efflux protein transmembrane" evidence="9">
    <location>
        <begin position="24"/>
        <end position="215"/>
    </location>
</feature>
<keyword evidence="5 8" id="KW-1133">Transmembrane helix</keyword>
<keyword evidence="7 8" id="KW-0472">Membrane</keyword>
<evidence type="ECO:0000259" key="9">
    <source>
        <dbReference type="Pfam" id="PF01545"/>
    </source>
</evidence>
<evidence type="ECO:0000259" key="10">
    <source>
        <dbReference type="Pfam" id="PF16916"/>
    </source>
</evidence>
<dbReference type="eggNOG" id="COG1230">
    <property type="taxonomic scope" value="Bacteria"/>
</dbReference>
<dbReference type="HOGENOM" id="CLU_013430_0_0_11"/>
<keyword evidence="3" id="KW-0813">Transport</keyword>
<proteinExistence type="inferred from homology"/>
<evidence type="ECO:0000313" key="12">
    <source>
        <dbReference type="Proteomes" id="UP000000235"/>
    </source>
</evidence>
<comment type="similarity">
    <text evidence="2">Belongs to the cation diffusion facilitator (CDF) transporter (TC 2.A.4) family. SLC30A subfamily.</text>
</comment>
<feature type="transmembrane region" description="Helical" evidence="8">
    <location>
        <begin position="21"/>
        <end position="42"/>
    </location>
</feature>
<dbReference type="PANTHER" id="PTHR11562">
    <property type="entry name" value="CATION EFFLUX PROTEIN/ ZINC TRANSPORTER"/>
    <property type="match status" value="1"/>
</dbReference>
<dbReference type="InterPro" id="IPR058533">
    <property type="entry name" value="Cation_efflux_TM"/>
</dbReference>
<evidence type="ECO:0000313" key="11">
    <source>
        <dbReference type="EMBL" id="ABP55822.1"/>
    </source>
</evidence>
<feature type="transmembrane region" description="Helical" evidence="8">
    <location>
        <begin position="54"/>
        <end position="73"/>
    </location>
</feature>
<dbReference type="InterPro" id="IPR002524">
    <property type="entry name" value="Cation_efflux"/>
</dbReference>
<evidence type="ECO:0000256" key="8">
    <source>
        <dbReference type="SAM" id="Phobius"/>
    </source>
</evidence>
<dbReference type="GO" id="GO:0005385">
    <property type="term" value="F:zinc ion transmembrane transporter activity"/>
    <property type="evidence" value="ECO:0007669"/>
    <property type="project" value="TreeGrafter"/>
</dbReference>
<name>A4XA76_SALTO</name>
<sequence>MGATDGHQPGAVADTGQRHRWRLWTAFTLLGTLMVAEAVTAVRTGSLTLLGDAGHMFTDVLGIGMSLAALTLTSQRGKNPQRTFGLYRVEVLAALTNALMLSAVSIYVLVEAIRRFSGPPEVDTGPMLVVAVLGLLANIVAFVLLRPGAKESINLKGAYLEALSDLLGSLSVIAAALIIAGTGWQLADPLIAVALGLFRLPRIWLLGRAATRILVQAAPEHLQVTAVQDRLIAVPGVTDVHDLHVWTLTSGIEVTSAHLTVDPGADIGDVLGSAQTALREEFRIEHATLQVEPDASIEDCGSFKW</sequence>
<dbReference type="EMBL" id="CP000667">
    <property type="protein sequence ID" value="ABP55822.1"/>
    <property type="molecule type" value="Genomic_DNA"/>
</dbReference>
<keyword evidence="12" id="KW-1185">Reference proteome</keyword>
<evidence type="ECO:0000256" key="6">
    <source>
        <dbReference type="ARBA" id="ARBA00023065"/>
    </source>
</evidence>
<evidence type="ECO:0000256" key="2">
    <source>
        <dbReference type="ARBA" id="ARBA00008873"/>
    </source>
</evidence>
<feature type="transmembrane region" description="Helical" evidence="8">
    <location>
        <begin position="127"/>
        <end position="145"/>
    </location>
</feature>
<dbReference type="PATRIC" id="fig|369723.5.peg.3494"/>
<dbReference type="STRING" id="369723.Strop_3389"/>
<protein>
    <submittedName>
        <fullName evidence="11">Cation diffusion facilitator family transporter</fullName>
    </submittedName>
</protein>
<evidence type="ECO:0000256" key="5">
    <source>
        <dbReference type="ARBA" id="ARBA00022989"/>
    </source>
</evidence>
<feature type="domain" description="Cation efflux protein cytoplasmic" evidence="10">
    <location>
        <begin position="220"/>
        <end position="293"/>
    </location>
</feature>
<feature type="transmembrane region" description="Helical" evidence="8">
    <location>
        <begin position="166"/>
        <end position="184"/>
    </location>
</feature>
<evidence type="ECO:0000256" key="1">
    <source>
        <dbReference type="ARBA" id="ARBA00004141"/>
    </source>
</evidence>
<dbReference type="InterPro" id="IPR036837">
    <property type="entry name" value="Cation_efflux_CTD_sf"/>
</dbReference>
<dbReference type="SUPFAM" id="SSF160240">
    <property type="entry name" value="Cation efflux protein cytoplasmic domain-like"/>
    <property type="match status" value="1"/>
</dbReference>
<dbReference type="Pfam" id="PF16916">
    <property type="entry name" value="ZT_dimer"/>
    <property type="match status" value="1"/>
</dbReference>
<keyword evidence="6" id="KW-0406">Ion transport</keyword>
<comment type="subcellular location">
    <subcellularLocation>
        <location evidence="1">Membrane</location>
        <topology evidence="1">Multi-pass membrane protein</topology>
    </subcellularLocation>
</comment>
<dbReference type="RefSeq" id="WP_012014597.1">
    <property type="nucleotide sequence ID" value="NC_009380.1"/>
</dbReference>
<dbReference type="Pfam" id="PF01545">
    <property type="entry name" value="Cation_efflux"/>
    <property type="match status" value="1"/>
</dbReference>
<evidence type="ECO:0000256" key="3">
    <source>
        <dbReference type="ARBA" id="ARBA00022448"/>
    </source>
</evidence>
<dbReference type="PANTHER" id="PTHR11562:SF17">
    <property type="entry name" value="RE54080P-RELATED"/>
    <property type="match status" value="1"/>
</dbReference>
<dbReference type="GO" id="GO:0005886">
    <property type="term" value="C:plasma membrane"/>
    <property type="evidence" value="ECO:0007669"/>
    <property type="project" value="TreeGrafter"/>
</dbReference>
<dbReference type="NCBIfam" id="TIGR01297">
    <property type="entry name" value="CDF"/>
    <property type="match status" value="1"/>
</dbReference>
<accession>A4XA76</accession>
<keyword evidence="4 8" id="KW-0812">Transmembrane</keyword>
<dbReference type="InterPro" id="IPR050681">
    <property type="entry name" value="CDF/SLC30A"/>
</dbReference>
<dbReference type="Proteomes" id="UP000000235">
    <property type="component" value="Chromosome"/>
</dbReference>
<dbReference type="InterPro" id="IPR027470">
    <property type="entry name" value="Cation_efflux_CTD"/>
</dbReference>
<feature type="transmembrane region" description="Helical" evidence="8">
    <location>
        <begin position="85"/>
        <end position="107"/>
    </location>
</feature>